<protein>
    <recommendedName>
        <fullName evidence="2">DUF7841 domain-containing protein</fullName>
    </recommendedName>
</protein>
<name>A0AAE7V2P9_9CAUD</name>
<reference evidence="3 4" key="1">
    <citation type="submission" date="2021-04" db="EMBL/GenBank/DDBJ databases">
        <authorList>
            <person name="Shkoporov A.N."/>
            <person name="Stockdale S.R."/>
            <person name="Guerin E."/>
            <person name="Ross R.P."/>
            <person name="Hill C."/>
        </authorList>
    </citation>
    <scope>NUCLEOTIDE SEQUENCE [LARGE SCALE GENOMIC DNA]</scope>
    <source>
        <strain evidence="4">cr54_1</strain>
    </source>
</reference>
<evidence type="ECO:0000313" key="4">
    <source>
        <dbReference type="Proteomes" id="UP000827440"/>
    </source>
</evidence>
<feature type="region of interest" description="Disordered" evidence="1">
    <location>
        <begin position="1"/>
        <end position="20"/>
    </location>
</feature>
<evidence type="ECO:0000256" key="1">
    <source>
        <dbReference type="SAM" id="MobiDB-lite"/>
    </source>
</evidence>
<dbReference type="Pfam" id="PF25223">
    <property type="entry name" value="DUF7841"/>
    <property type="match status" value="1"/>
</dbReference>
<keyword evidence="4" id="KW-1185">Reference proteome</keyword>
<dbReference type="InterPro" id="IPR057163">
    <property type="entry name" value="DUF7841"/>
</dbReference>
<dbReference type="EMBL" id="MZ130484">
    <property type="protein sequence ID" value="QWM89964.1"/>
    <property type="molecule type" value="Genomic_DNA"/>
</dbReference>
<feature type="region of interest" description="Disordered" evidence="1">
    <location>
        <begin position="34"/>
        <end position="65"/>
    </location>
</feature>
<feature type="compositionally biased region" description="Basic and acidic residues" evidence="1">
    <location>
        <begin position="1"/>
        <end position="12"/>
    </location>
</feature>
<dbReference type="GeneID" id="75691068"/>
<dbReference type="KEGG" id="vg:75691068"/>
<gene>
    <name evidence="3" type="primary">gp_20509</name>
</gene>
<proteinExistence type="predicted"/>
<feature type="domain" description="DUF7841" evidence="2">
    <location>
        <begin position="90"/>
        <end position="199"/>
    </location>
</feature>
<dbReference type="Proteomes" id="UP000827440">
    <property type="component" value="Segment"/>
</dbReference>
<dbReference type="RefSeq" id="YP_010359536.1">
    <property type="nucleotide sequence ID" value="NC_062774.1"/>
</dbReference>
<sequence length="201" mass="24671">MREIPYSEGDRGRSRRYDRRDDDEMYDRIMDYIESRGRGRSSRSMSPRNEIGFRRNSRRDEEYREDDDRHIMRILGYGYDGDDDRHRSRKHRRDHDEHFDEREAYDTVEEMYHVKGDKKYVGEKFDMDKAHKVYEKLRDADGYTIGDIYVAINAQYHDYCELFEKWFGSNFDEKIIASAVDFWFEDDDFDGNKVWKYFNEM</sequence>
<evidence type="ECO:0000259" key="2">
    <source>
        <dbReference type="Pfam" id="PF25223"/>
    </source>
</evidence>
<accession>A0AAE7V2P9</accession>
<evidence type="ECO:0000313" key="3">
    <source>
        <dbReference type="EMBL" id="QWM89964.1"/>
    </source>
</evidence>
<organism evidence="3 4">
    <name type="scientific">uncultured phage cr54_1</name>
    <dbReference type="NCBI Taxonomy" id="2986398"/>
    <lineage>
        <taxon>Viruses</taxon>
        <taxon>Duplodnaviria</taxon>
        <taxon>Heunggongvirae</taxon>
        <taxon>Uroviricota</taxon>
        <taxon>Caudoviricetes</taxon>
        <taxon>Crassvirales</taxon>
        <taxon>Intestiviridae</taxon>
        <taxon>Churivirinae</taxon>
        <taxon>Jahgtovirus</taxon>
        <taxon>Jahgtovirus intestinalis</taxon>
    </lineage>
</organism>